<dbReference type="Proteomes" id="UP000315995">
    <property type="component" value="Chromosome"/>
</dbReference>
<name>A0A4Y6PVK6_PERCE</name>
<dbReference type="RefSeq" id="WP_141198742.1">
    <property type="nucleotide sequence ID" value="NZ_CP041186.1"/>
</dbReference>
<feature type="transmembrane region" description="Helical" evidence="2">
    <location>
        <begin position="497"/>
        <end position="521"/>
    </location>
</feature>
<feature type="compositionally biased region" description="Gly residues" evidence="1">
    <location>
        <begin position="1277"/>
        <end position="1289"/>
    </location>
</feature>
<dbReference type="CDD" id="cd20739">
    <property type="entry name" value="PoNe_DUF637"/>
    <property type="match status" value="1"/>
</dbReference>
<feature type="region of interest" description="Disordered" evidence="1">
    <location>
        <begin position="1272"/>
        <end position="1291"/>
    </location>
</feature>
<gene>
    <name evidence="3" type="ORF">FIV42_16450</name>
</gene>
<dbReference type="EMBL" id="CP041186">
    <property type="protein sequence ID" value="QDG52270.1"/>
    <property type="molecule type" value="Genomic_DNA"/>
</dbReference>
<evidence type="ECO:0000256" key="2">
    <source>
        <dbReference type="SAM" id="Phobius"/>
    </source>
</evidence>
<feature type="transmembrane region" description="Helical" evidence="2">
    <location>
        <begin position="777"/>
        <end position="798"/>
    </location>
</feature>
<evidence type="ECO:0000256" key="1">
    <source>
        <dbReference type="SAM" id="MobiDB-lite"/>
    </source>
</evidence>
<accession>A0A5B8Y677</accession>
<organism evidence="3 4">
    <name type="scientific">Persicimonas caeni</name>
    <dbReference type="NCBI Taxonomy" id="2292766"/>
    <lineage>
        <taxon>Bacteria</taxon>
        <taxon>Deltaproteobacteria</taxon>
        <taxon>Bradymonadales</taxon>
        <taxon>Bradymonadaceae</taxon>
        <taxon>Persicimonas</taxon>
    </lineage>
</organism>
<keyword evidence="2" id="KW-0812">Transmembrane</keyword>
<feature type="transmembrane region" description="Helical" evidence="2">
    <location>
        <begin position="600"/>
        <end position="621"/>
    </location>
</feature>
<feature type="region of interest" description="Disordered" evidence="1">
    <location>
        <begin position="1"/>
        <end position="45"/>
    </location>
</feature>
<protein>
    <submittedName>
        <fullName evidence="3">Uncharacterized protein</fullName>
    </submittedName>
</protein>
<feature type="compositionally biased region" description="Low complexity" evidence="1">
    <location>
        <begin position="882"/>
        <end position="903"/>
    </location>
</feature>
<dbReference type="OrthoDB" id="4317910at2"/>
<feature type="region of interest" description="Disordered" evidence="1">
    <location>
        <begin position="874"/>
        <end position="919"/>
    </location>
</feature>
<feature type="region of interest" description="Disordered" evidence="1">
    <location>
        <begin position="679"/>
        <end position="702"/>
    </location>
</feature>
<proteinExistence type="predicted"/>
<evidence type="ECO:0000313" key="4">
    <source>
        <dbReference type="Proteomes" id="UP000315995"/>
    </source>
</evidence>
<evidence type="ECO:0000313" key="3">
    <source>
        <dbReference type="EMBL" id="QDG52270.1"/>
    </source>
</evidence>
<sequence length="1388" mass="151564">MTTATARQSAQGRDTTRASKPSLGMGAKTQRRKSSASQSRDPGADVRFAELPALYQRLIRQVGLPQTDATARALRAPGNNTVKTTVAKALAKNMFSGSGSESRSILDDIGGLAQDGLDMLSDVGSGIVEGVSNFGSWLGGLAQQGVDYLAETIVPGLVPFMKTIAEASPLNNPLVEAMCDGVADWVKARTEQWEGVDGIKPFFERMAKSAKAMTAAIDAMVEQSGKALGEAFRPYVEFLVEYINPWLDKMTEQVEKDQEESRRWWNDVASNVGDFIQGVWDSLKALAKPLWDLIGPAVKKVWGWIKDLFDLAVEGVTGLWNWLVEQAVALWKTVDEMLGLSAWIEKIQELGRILYPFTPLGMIQTLYDEFGVYWEQLKSWWSDLDFAAILKDSLDYITEEVLPQVLEMLRGVAGVLGSVLSTVSGALKGVIETIEGFMGKLGIEGCFRAIAIIFEWMAEQCRKVASWSDEFFEELVAAALDMIRAVAALLEPILSFLVKLLVVVSNPLLAPVVLTAAIWLLLPDDLKPPVIGFIARLCILAITSMPEGLLMAGPIQLFIKYAMLGFFEEIKRRADAAGKSGEAGKEAEELITMSNRAAHLLTGGGIAFIGGFLVGVLVGIVEGILDPIILIFEIIRIAVKAVAWLAKMFGSMLSPNGSPGASGAAAAAGASGFAGMQGATADSQAQQWPPQPSAATRAAVMQAAAENQSTGGDAQKLEETLRDADPPNPLERIMALLDSATAKIKGLAKSGGEKMLEGLFGLLSMSDWDLGYNFGKLVGMILLEVILIIVSMGGWGAVTAAKPFIKLAAKLLNKVDDVVLVIQKAFKPAKGLLMRGLDGAADFLSNIPGLGPIFARVQRAFKAMLRYGDEVPDAPPVGRGGAPAAARKPDVPSASKAPDAPSSGQKSKRPRRRPDAAEKQKALLEARAIEASFDAADRPVEQALAALQLLRKPYPWIKDFRAEAEAGDGRYSIWMIASKTRVGSYTERVEAHVAESRKAREASGFQKFAARESYVNTFSTEELAKLEGALGKGFWRDYSELGIRAEDVKKAVDKFGLSRVGEMRSEVLARSIKPPMSAGNWKNVSENQFVADYLSRYPKSTLSVGDIRKNYRAGQRLNPESGSLKVPAEFKGELPVEKAKFRPVGPNGETSRKFPIPESVKRKFEKILEDREKARRLRDLHKERGLDAEAKKYSWRVQRASEKLGELGTEAWIKDHALDWLKATGRVPADLDKLHSVKRIVGNPYEVGKPGEFDQIWEIVPRKGEPPIRVIPEAKGGAAGRGSRMGAGGFKRYEQGHPGYKDIVLEEMKGKSTKLLDSTDHLRKKQGRELRRVVRDLTRAEKQGQLAYLQIRAGFKKNRPARTLDEIEKGLLPELEIEIGEFDLTMME</sequence>
<keyword evidence="4" id="KW-1185">Reference proteome</keyword>
<dbReference type="InterPro" id="IPR049762">
    <property type="entry name" value="PoNe_dom"/>
</dbReference>
<keyword evidence="2" id="KW-0472">Membrane</keyword>
<feature type="transmembrane region" description="Helical" evidence="2">
    <location>
        <begin position="533"/>
        <end position="553"/>
    </location>
</feature>
<keyword evidence="2" id="KW-1133">Transmembrane helix</keyword>
<feature type="compositionally biased region" description="Polar residues" evidence="1">
    <location>
        <begin position="1"/>
        <end position="13"/>
    </location>
</feature>
<accession>A0A4Y6PVK6</accession>
<reference evidence="3 4" key="1">
    <citation type="submission" date="2019-06" db="EMBL/GenBank/DDBJ databases">
        <title>Persicimonas caeni gen. nov., sp. nov., a predatory bacterium isolated from solar saltern.</title>
        <authorList>
            <person name="Wang S."/>
        </authorList>
    </citation>
    <scope>NUCLEOTIDE SEQUENCE [LARGE SCALE GENOMIC DNA]</scope>
    <source>
        <strain evidence="3 4">YN101</strain>
    </source>
</reference>